<gene>
    <name evidence="4" type="ORF">GFSPODELE1_LOCUS3827</name>
</gene>
<feature type="compositionally biased region" description="Low complexity" evidence="2">
    <location>
        <begin position="485"/>
        <end position="494"/>
    </location>
</feature>
<dbReference type="EMBL" id="OZ037945">
    <property type="protein sequence ID" value="CAL1701980.1"/>
    <property type="molecule type" value="Genomic_DNA"/>
</dbReference>
<feature type="domain" description="TFIIS N-terminal" evidence="3">
    <location>
        <begin position="275"/>
        <end position="353"/>
    </location>
</feature>
<reference evidence="5" key="1">
    <citation type="submission" date="2024-04" db="EMBL/GenBank/DDBJ databases">
        <authorList>
            <person name="Shaw F."/>
            <person name="Minotto A."/>
        </authorList>
    </citation>
    <scope>NUCLEOTIDE SEQUENCE [LARGE SCALE GENOMIC DNA]</scope>
</reference>
<evidence type="ECO:0000256" key="1">
    <source>
        <dbReference type="PROSITE-ProRule" id="PRU00649"/>
    </source>
</evidence>
<feature type="region of interest" description="Disordered" evidence="2">
    <location>
        <begin position="134"/>
        <end position="157"/>
    </location>
</feature>
<dbReference type="InterPro" id="IPR035441">
    <property type="entry name" value="TFIIS/LEDGF_dom_sf"/>
</dbReference>
<sequence>MDLNDFGLGDLPAASSSTQSQSFYPFSQQYFHLPNATTSYIPFSNSQWTGTQSSQLPLSSYSSLNGATSSSGSAQHSPPTSTPPSQSVIDPALTTMNGSSSLSPPPQYPNAFMSSQQPQRNHFSYQHLQHTPSLSINPSYVHSTPAHYQVQRPPQQHLQQNTISPYSLQATPSSSSQQLFNPVSSTSFYATPTNIPTPGPTPEQRKEKFLTGLRPLLQPSSFTGAGAVAKLASHILDHGCQDVEPQIRLEIFTKIRDNAGNHYFRAWVENEDAMTITREWLRLAYAGKGDSQLVETIMPLLHVIDRLPLTIETLKNSKLGKIVVRLVKEPPGPAIKDMASNVERKWRQMLSSSNDEVSRRQEMENSEDGKGKKRKADAPASKSAPPLKKSTPSTVSSSKASVIKKEVKSAVKEVKDAKSDSSFFSAPKPKPKLPSFKKAPTPSIKKESDSNISQPSSMNPFEEALKSMKKVKKESPAASTPPPMAIAATSSTSTVISKTNKKRKTVAWAPEGQLCTDTDTRAGSISPFSSWTKRRAIATICAASTGSCSTIILCAGTLDAADGARGQ</sequence>
<feature type="compositionally biased region" description="Low complexity" evidence="2">
    <location>
        <begin position="420"/>
        <end position="440"/>
    </location>
</feature>
<dbReference type="Pfam" id="PF08711">
    <property type="entry name" value="Med26"/>
    <property type="match status" value="1"/>
</dbReference>
<evidence type="ECO:0000256" key="2">
    <source>
        <dbReference type="SAM" id="MobiDB-lite"/>
    </source>
</evidence>
<accession>A0ABP1D281</accession>
<feature type="compositionally biased region" description="Low complexity" evidence="2">
    <location>
        <begin position="52"/>
        <end position="87"/>
    </location>
</feature>
<evidence type="ECO:0000313" key="5">
    <source>
        <dbReference type="Proteomes" id="UP001497453"/>
    </source>
</evidence>
<dbReference type="PROSITE" id="PS51319">
    <property type="entry name" value="TFIIS_N"/>
    <property type="match status" value="1"/>
</dbReference>
<dbReference type="Gene3D" id="1.20.930.10">
    <property type="entry name" value="Conserved domain common to transcription factors TFIIS, elongin A, CRSP70"/>
    <property type="match status" value="1"/>
</dbReference>
<dbReference type="InterPro" id="IPR017923">
    <property type="entry name" value="TFIIS_N"/>
</dbReference>
<evidence type="ECO:0000259" key="3">
    <source>
        <dbReference type="PROSITE" id="PS51319"/>
    </source>
</evidence>
<dbReference type="Proteomes" id="UP001497453">
    <property type="component" value="Chromosome 2"/>
</dbReference>
<feature type="compositionally biased region" description="Basic and acidic residues" evidence="2">
    <location>
        <begin position="403"/>
        <end position="419"/>
    </location>
</feature>
<feature type="compositionally biased region" description="Polar residues" evidence="2">
    <location>
        <begin position="112"/>
        <end position="121"/>
    </location>
</feature>
<evidence type="ECO:0000313" key="4">
    <source>
        <dbReference type="EMBL" id="CAL1701980.1"/>
    </source>
</evidence>
<comment type="subcellular location">
    <subcellularLocation>
        <location evidence="1">Nucleus</location>
    </subcellularLocation>
</comment>
<feature type="region of interest" description="Disordered" evidence="2">
    <location>
        <begin position="348"/>
        <end position="503"/>
    </location>
</feature>
<feature type="compositionally biased region" description="Polar residues" evidence="2">
    <location>
        <begin position="450"/>
        <end position="459"/>
    </location>
</feature>
<keyword evidence="1" id="KW-0539">Nucleus</keyword>
<name>A0ABP1D281_9APHY</name>
<organism evidence="4 5">
    <name type="scientific">Somion occarium</name>
    <dbReference type="NCBI Taxonomy" id="3059160"/>
    <lineage>
        <taxon>Eukaryota</taxon>
        <taxon>Fungi</taxon>
        <taxon>Dikarya</taxon>
        <taxon>Basidiomycota</taxon>
        <taxon>Agaricomycotina</taxon>
        <taxon>Agaricomycetes</taxon>
        <taxon>Polyporales</taxon>
        <taxon>Cerrenaceae</taxon>
        <taxon>Somion</taxon>
    </lineage>
</organism>
<feature type="compositionally biased region" description="Basic and acidic residues" evidence="2">
    <location>
        <begin position="356"/>
        <end position="370"/>
    </location>
</feature>
<feature type="compositionally biased region" description="Low complexity" evidence="2">
    <location>
        <begin position="378"/>
        <end position="401"/>
    </location>
</feature>
<feature type="region of interest" description="Disordered" evidence="2">
    <location>
        <begin position="52"/>
        <end position="121"/>
    </location>
</feature>
<dbReference type="SUPFAM" id="SSF47676">
    <property type="entry name" value="Conserved domain common to transcription factors TFIIS, elongin A, CRSP70"/>
    <property type="match status" value="1"/>
</dbReference>
<keyword evidence="5" id="KW-1185">Reference proteome</keyword>
<proteinExistence type="predicted"/>
<protein>
    <recommendedName>
        <fullName evidence="3">TFIIS N-terminal domain-containing protein</fullName>
    </recommendedName>
</protein>